<accession>A0A8H5G417</accession>
<dbReference type="InterPro" id="IPR006575">
    <property type="entry name" value="RWD_dom"/>
</dbReference>
<evidence type="ECO:0000256" key="2">
    <source>
        <dbReference type="SAM" id="MobiDB-lite"/>
    </source>
</evidence>
<dbReference type="SUPFAM" id="SSF54495">
    <property type="entry name" value="UBC-like"/>
    <property type="match status" value="1"/>
</dbReference>
<sequence>MASDVLAEELEVLEAIYPTELTKLSDTNVQIDAEPEDVEDGVEPLRITLKVHYTDDYPQTVPELTLEPIETEFTEEEIDQLIRELRNVGEENIGMAMTFTLVSHLREHLSRLLRARIERVNKEEQEKERLELEAEAARKRGTPVTVESFKTWKAKFSKEEAQKKALEEEEKLKALTPKEREEYKRFATRLTGRQLFERNRHLEDDSLMEEDSVSVDASQYERTREDDQDNEVVTFSDSD</sequence>
<dbReference type="InterPro" id="IPR016135">
    <property type="entry name" value="UBQ-conjugating_enzyme/RWD"/>
</dbReference>
<dbReference type="AlphaFoldDB" id="A0A8H5G417"/>
<dbReference type="PANTHER" id="PTHR12292">
    <property type="entry name" value="RWD DOMAIN-CONTAINING PROTEIN"/>
    <property type="match status" value="1"/>
</dbReference>
<dbReference type="EMBL" id="JAACJO010000005">
    <property type="protein sequence ID" value="KAF5357933.1"/>
    <property type="molecule type" value="Genomic_DNA"/>
</dbReference>
<proteinExistence type="predicted"/>
<organism evidence="4 5">
    <name type="scientific">Leucocoprinus leucothites</name>
    <dbReference type="NCBI Taxonomy" id="201217"/>
    <lineage>
        <taxon>Eukaryota</taxon>
        <taxon>Fungi</taxon>
        <taxon>Dikarya</taxon>
        <taxon>Basidiomycota</taxon>
        <taxon>Agaricomycotina</taxon>
        <taxon>Agaricomycetes</taxon>
        <taxon>Agaricomycetidae</taxon>
        <taxon>Agaricales</taxon>
        <taxon>Agaricineae</taxon>
        <taxon>Agaricaceae</taxon>
        <taxon>Leucocoprinus</taxon>
    </lineage>
</organism>
<protein>
    <recommendedName>
        <fullName evidence="3">RWD domain-containing protein</fullName>
    </recommendedName>
</protein>
<comment type="caution">
    <text evidence="4">The sequence shown here is derived from an EMBL/GenBank/DDBJ whole genome shotgun (WGS) entry which is preliminary data.</text>
</comment>
<dbReference type="OrthoDB" id="277175at2759"/>
<evidence type="ECO:0000259" key="3">
    <source>
        <dbReference type="PROSITE" id="PS50908"/>
    </source>
</evidence>
<dbReference type="CDD" id="cd23823">
    <property type="entry name" value="RWD_GCN2"/>
    <property type="match status" value="1"/>
</dbReference>
<dbReference type="SMART" id="SM00591">
    <property type="entry name" value="RWD"/>
    <property type="match status" value="1"/>
</dbReference>
<feature type="domain" description="RWD" evidence="3">
    <location>
        <begin position="8"/>
        <end position="112"/>
    </location>
</feature>
<dbReference type="Proteomes" id="UP000559027">
    <property type="component" value="Unassembled WGS sequence"/>
</dbReference>
<gene>
    <name evidence="4" type="ORF">D9756_001592</name>
</gene>
<dbReference type="Gene3D" id="3.10.110.10">
    <property type="entry name" value="Ubiquitin Conjugating Enzyme"/>
    <property type="match status" value="1"/>
</dbReference>
<name>A0A8H5G417_9AGAR</name>
<dbReference type="InterPro" id="IPR040213">
    <property type="entry name" value="GIR2-like"/>
</dbReference>
<evidence type="ECO:0000313" key="4">
    <source>
        <dbReference type="EMBL" id="KAF5357933.1"/>
    </source>
</evidence>
<dbReference type="InterPro" id="IPR032378">
    <property type="entry name" value="ZC3H15/TMA46_C"/>
</dbReference>
<reference evidence="4 5" key="1">
    <citation type="journal article" date="2020" name="ISME J.">
        <title>Uncovering the hidden diversity of litter-decomposition mechanisms in mushroom-forming fungi.</title>
        <authorList>
            <person name="Floudas D."/>
            <person name="Bentzer J."/>
            <person name="Ahren D."/>
            <person name="Johansson T."/>
            <person name="Persson P."/>
            <person name="Tunlid A."/>
        </authorList>
    </citation>
    <scope>NUCLEOTIDE SEQUENCE [LARGE SCALE GENOMIC DNA]</scope>
    <source>
        <strain evidence="4 5">CBS 146.42</strain>
    </source>
</reference>
<evidence type="ECO:0000256" key="1">
    <source>
        <dbReference type="SAM" id="Coils"/>
    </source>
</evidence>
<dbReference type="Pfam" id="PF05773">
    <property type="entry name" value="RWD"/>
    <property type="match status" value="1"/>
</dbReference>
<feature type="region of interest" description="Disordered" evidence="2">
    <location>
        <begin position="201"/>
        <end position="239"/>
    </location>
</feature>
<dbReference type="PROSITE" id="PS50908">
    <property type="entry name" value="RWD"/>
    <property type="match status" value="1"/>
</dbReference>
<dbReference type="Pfam" id="PF16543">
    <property type="entry name" value="DFRP_C"/>
    <property type="match status" value="1"/>
</dbReference>
<evidence type="ECO:0000313" key="5">
    <source>
        <dbReference type="Proteomes" id="UP000559027"/>
    </source>
</evidence>
<keyword evidence="1" id="KW-0175">Coiled coil</keyword>
<keyword evidence="5" id="KW-1185">Reference proteome</keyword>
<feature type="coiled-coil region" evidence="1">
    <location>
        <begin position="71"/>
        <end position="169"/>
    </location>
</feature>